<name>A0AA40EKI2_9PEZI</name>
<proteinExistence type="predicted"/>
<keyword evidence="3" id="KW-1185">Reference proteome</keyword>
<feature type="compositionally biased region" description="Acidic residues" evidence="1">
    <location>
        <begin position="292"/>
        <end position="303"/>
    </location>
</feature>
<evidence type="ECO:0000313" key="2">
    <source>
        <dbReference type="EMBL" id="KAK0740958.1"/>
    </source>
</evidence>
<comment type="caution">
    <text evidence="2">The sequence shown here is derived from an EMBL/GenBank/DDBJ whole genome shotgun (WGS) entry which is preliminary data.</text>
</comment>
<organism evidence="2 3">
    <name type="scientific">Schizothecium vesticola</name>
    <dbReference type="NCBI Taxonomy" id="314040"/>
    <lineage>
        <taxon>Eukaryota</taxon>
        <taxon>Fungi</taxon>
        <taxon>Dikarya</taxon>
        <taxon>Ascomycota</taxon>
        <taxon>Pezizomycotina</taxon>
        <taxon>Sordariomycetes</taxon>
        <taxon>Sordariomycetidae</taxon>
        <taxon>Sordariales</taxon>
        <taxon>Schizotheciaceae</taxon>
        <taxon>Schizothecium</taxon>
    </lineage>
</organism>
<evidence type="ECO:0000313" key="3">
    <source>
        <dbReference type="Proteomes" id="UP001172155"/>
    </source>
</evidence>
<sequence length="423" mass="47532">MTGAANELLLRRHFVFNRLQHYAIEYDTSKFAGSDAVQLKRALAAGKLDEVPPGRREMETSMEFQWLAALSLTQLSSNPELFVQKRFLDPSGALAPQKLDARKLVTVEYSGSQGNFAARLVLAVIPVEGLYAIGARSEPHQVFISRNVELVWAAAGITEIRNARPLSLAQAKADAEELHKRLPELANIAADAEHRHSRLLNSDNYSPSPVRQYTVDSPTLNGVTCPDTRRLSFCISAAESEVDPPHRIYQASFDFRVAKGVMILSPSLRTLYTFCRQKLGDDVPSKAREYDSDPEDDSDDEEASASGSQPGFKRRASAALGGSVRARKRARRTRVPLKYHVLLRYRETRAGVIHYHTEEGMLKFVDEEQLEFSARIDLSPYLGLKVELTGRKVCDVEEVPTDKWRDFTRARYDQENAARLRLL</sequence>
<protein>
    <submittedName>
        <fullName evidence="2">Uncharacterized protein</fullName>
    </submittedName>
</protein>
<accession>A0AA40EKI2</accession>
<evidence type="ECO:0000256" key="1">
    <source>
        <dbReference type="SAM" id="MobiDB-lite"/>
    </source>
</evidence>
<reference evidence="2" key="1">
    <citation type="submission" date="2023-06" db="EMBL/GenBank/DDBJ databases">
        <title>Genome-scale phylogeny and comparative genomics of the fungal order Sordariales.</title>
        <authorList>
            <consortium name="Lawrence Berkeley National Laboratory"/>
            <person name="Hensen N."/>
            <person name="Bonometti L."/>
            <person name="Westerberg I."/>
            <person name="Brannstrom I.O."/>
            <person name="Guillou S."/>
            <person name="Cros-Aarteil S."/>
            <person name="Calhoun S."/>
            <person name="Haridas S."/>
            <person name="Kuo A."/>
            <person name="Mondo S."/>
            <person name="Pangilinan J."/>
            <person name="Riley R."/>
            <person name="LaButti K."/>
            <person name="Andreopoulos B."/>
            <person name="Lipzen A."/>
            <person name="Chen C."/>
            <person name="Yanf M."/>
            <person name="Daum C."/>
            <person name="Ng V."/>
            <person name="Clum A."/>
            <person name="Steindorff A."/>
            <person name="Ohm R."/>
            <person name="Martin F."/>
            <person name="Silar P."/>
            <person name="Natvig D."/>
            <person name="Lalanne C."/>
            <person name="Gautier V."/>
            <person name="Ament-velasquez S.L."/>
            <person name="Kruys A."/>
            <person name="Hutchinson M.I."/>
            <person name="Powell A.J."/>
            <person name="Barry K."/>
            <person name="Miller A.N."/>
            <person name="Grigoriev I.V."/>
            <person name="Debuchy R."/>
            <person name="Gladieux P."/>
            <person name="Thoren M.H."/>
            <person name="Johannesson H."/>
        </authorList>
    </citation>
    <scope>NUCLEOTIDE SEQUENCE</scope>
    <source>
        <strain evidence="2">SMH3187-1</strain>
    </source>
</reference>
<dbReference type="EMBL" id="JAUKUD010000006">
    <property type="protein sequence ID" value="KAK0740958.1"/>
    <property type="molecule type" value="Genomic_DNA"/>
</dbReference>
<gene>
    <name evidence="2" type="ORF">B0T18DRAFT_393675</name>
</gene>
<dbReference type="AlphaFoldDB" id="A0AA40EKI2"/>
<feature type="region of interest" description="Disordered" evidence="1">
    <location>
        <begin position="284"/>
        <end position="329"/>
    </location>
</feature>
<dbReference type="Proteomes" id="UP001172155">
    <property type="component" value="Unassembled WGS sequence"/>
</dbReference>